<reference evidence="1 2" key="1">
    <citation type="submission" date="2008-10" db="EMBL/GenBank/DDBJ databases">
        <title>Draft genome sequence of Parabacteroides johnsonii (DSM 18315).</title>
        <authorList>
            <person name="Sudarsanam P."/>
            <person name="Ley R."/>
            <person name="Guruge J."/>
            <person name="Turnbaugh P.J."/>
            <person name="Mahowald M."/>
            <person name="Liep D."/>
            <person name="Gordon J."/>
        </authorList>
    </citation>
    <scope>NUCLEOTIDE SEQUENCE [LARGE SCALE GENOMIC DNA]</scope>
    <source>
        <strain evidence="1 2">DSM 18315</strain>
    </source>
</reference>
<protein>
    <submittedName>
        <fullName evidence="1">Uncharacterized protein</fullName>
    </submittedName>
</protein>
<dbReference type="HOGENOM" id="CLU_1439807_0_0_10"/>
<dbReference type="AlphaFoldDB" id="B7BEB3"/>
<dbReference type="Proteomes" id="UP000005510">
    <property type="component" value="Unassembled WGS sequence"/>
</dbReference>
<name>B7BEB3_9BACT</name>
<sequence>MKVLLAVVDNHVLVVDVVAGKQQPHRGGEGEAAVRAVGGEFLIPGVGSHRAGKVFRIGQGVQAQAVVADAHLPCREVDVLQRGVAFGHEREVTLYQSGFAVRPHNLVGGEAAQPDKAAVVDDTLELFRSLHELRSGFLVKLLRDDMSPAQRAEIALHPVTLLCRLGQVEVARVLQVRTLVEVTLERAA</sequence>
<dbReference type="EMBL" id="ABYH01000359">
    <property type="protein sequence ID" value="EEC95229.1"/>
    <property type="molecule type" value="Genomic_DNA"/>
</dbReference>
<evidence type="ECO:0000313" key="1">
    <source>
        <dbReference type="EMBL" id="EEC95229.1"/>
    </source>
</evidence>
<accession>B7BEB3</accession>
<proteinExistence type="predicted"/>
<organism evidence="1 2">
    <name type="scientific">Parabacteroides johnsonii DSM 18315</name>
    <dbReference type="NCBI Taxonomy" id="537006"/>
    <lineage>
        <taxon>Bacteria</taxon>
        <taxon>Pseudomonadati</taxon>
        <taxon>Bacteroidota</taxon>
        <taxon>Bacteroidia</taxon>
        <taxon>Bacteroidales</taxon>
        <taxon>Tannerellaceae</taxon>
        <taxon>Parabacteroides</taxon>
    </lineage>
</organism>
<evidence type="ECO:0000313" key="2">
    <source>
        <dbReference type="Proteomes" id="UP000005510"/>
    </source>
</evidence>
<comment type="caution">
    <text evidence="1">The sequence shown here is derived from an EMBL/GenBank/DDBJ whole genome shotgun (WGS) entry which is preliminary data.</text>
</comment>
<gene>
    <name evidence="1" type="ORF">PRABACTJOHN_03392</name>
</gene>
<reference evidence="1 2" key="2">
    <citation type="submission" date="2008-10" db="EMBL/GenBank/DDBJ databases">
        <authorList>
            <person name="Fulton L."/>
            <person name="Clifton S."/>
            <person name="Fulton B."/>
            <person name="Xu J."/>
            <person name="Minx P."/>
            <person name="Pepin K.H."/>
            <person name="Johnson M."/>
            <person name="Bhonagiri V."/>
            <person name="Nash W.E."/>
            <person name="Mardis E.R."/>
            <person name="Wilson R.K."/>
        </authorList>
    </citation>
    <scope>NUCLEOTIDE SEQUENCE [LARGE SCALE GENOMIC DNA]</scope>
    <source>
        <strain evidence="1 2">DSM 18315</strain>
    </source>
</reference>